<proteinExistence type="predicted"/>
<dbReference type="GO" id="GO:0012505">
    <property type="term" value="C:endomembrane system"/>
    <property type="evidence" value="ECO:0007669"/>
    <property type="project" value="UniProtKB-SubCell"/>
</dbReference>
<protein>
    <recommendedName>
        <fullName evidence="2">H(+)-exporting diphosphatase</fullName>
        <ecNumber evidence="2">7.1.3.1</ecNumber>
    </recommendedName>
</protein>
<feature type="domain" description="P-type ATPase A" evidence="11">
    <location>
        <begin position="140"/>
        <end position="184"/>
    </location>
</feature>
<evidence type="ECO:0000256" key="5">
    <source>
        <dbReference type="ARBA" id="ARBA00022842"/>
    </source>
</evidence>
<dbReference type="SUPFAM" id="SSF81653">
    <property type="entry name" value="Calcium ATPase, transduction domain A"/>
    <property type="match status" value="1"/>
</dbReference>
<dbReference type="GO" id="GO:0016020">
    <property type="term" value="C:membrane"/>
    <property type="evidence" value="ECO:0007669"/>
    <property type="project" value="InterPro"/>
</dbReference>
<dbReference type="EMBL" id="BSYO01000006">
    <property type="protein sequence ID" value="GMH06845.1"/>
    <property type="molecule type" value="Genomic_DNA"/>
</dbReference>
<dbReference type="InterPro" id="IPR008250">
    <property type="entry name" value="ATPase_P-typ_transduc_dom_A_sf"/>
</dbReference>
<comment type="subcellular location">
    <subcellularLocation>
        <location evidence="1">Endomembrane system</location>
        <topology evidence="1">Multi-pass membrane protein</topology>
    </subcellularLocation>
</comment>
<dbReference type="PANTHER" id="PTHR31998">
    <property type="entry name" value="K(+)-INSENSITIVE PYROPHOSPHATE-ENERGIZED PROTON PUMP"/>
    <property type="match status" value="1"/>
</dbReference>
<keyword evidence="3" id="KW-0813">Transport</keyword>
<dbReference type="GO" id="GO:0009678">
    <property type="term" value="F:diphosphate hydrolysis-driven proton transmembrane transporter activity"/>
    <property type="evidence" value="ECO:0007669"/>
    <property type="project" value="UniProtKB-EC"/>
</dbReference>
<evidence type="ECO:0000256" key="3">
    <source>
        <dbReference type="ARBA" id="ARBA00022448"/>
    </source>
</evidence>
<reference evidence="12" key="1">
    <citation type="submission" date="2023-05" db="EMBL/GenBank/DDBJ databases">
        <title>Nepenthes gracilis genome sequencing.</title>
        <authorList>
            <person name="Fukushima K."/>
        </authorList>
    </citation>
    <scope>NUCLEOTIDE SEQUENCE</scope>
    <source>
        <strain evidence="12">SING2019-196</strain>
    </source>
</reference>
<accession>A0AAD3S949</accession>
<keyword evidence="4 10" id="KW-0812">Transmembrane</keyword>
<dbReference type="Proteomes" id="UP001279734">
    <property type="component" value="Unassembled WGS sequence"/>
</dbReference>
<dbReference type="InterPro" id="IPR004131">
    <property type="entry name" value="PPase-energised_H-pump"/>
</dbReference>
<keyword evidence="8" id="KW-0406">Ion transport</keyword>
<dbReference type="Pfam" id="PF03030">
    <property type="entry name" value="H_PPase"/>
    <property type="match status" value="1"/>
</dbReference>
<keyword evidence="7 10" id="KW-1133">Transmembrane helix</keyword>
<dbReference type="Pfam" id="PF00122">
    <property type="entry name" value="E1-E2_ATPase"/>
    <property type="match status" value="1"/>
</dbReference>
<dbReference type="GO" id="GO:0004427">
    <property type="term" value="F:inorganic diphosphate phosphatase activity"/>
    <property type="evidence" value="ECO:0007669"/>
    <property type="project" value="InterPro"/>
</dbReference>
<name>A0AAD3S949_NEPGR</name>
<evidence type="ECO:0000256" key="4">
    <source>
        <dbReference type="ARBA" id="ARBA00022692"/>
    </source>
</evidence>
<evidence type="ECO:0000256" key="7">
    <source>
        <dbReference type="ARBA" id="ARBA00022989"/>
    </source>
</evidence>
<evidence type="ECO:0000259" key="11">
    <source>
        <dbReference type="Pfam" id="PF00122"/>
    </source>
</evidence>
<sequence length="196" mass="21141">MPALATTTFSTISFVIDAIISVVFGFLGKKIATYTNTRTTLEAEKGVGKAFISAFRFEAGMGFLLAENGLLVLYIVNSLFKLYHGYHWGGNVKRNNPKNRSRHSTVITNKVGDIVGDMEPVMLLGFVLLGCSLEKTARIKASSAICVEEFLLLLPREAIPVDGKVLAGRSVVAKSIITGSNSTITEIVQLVADAQD</sequence>
<evidence type="ECO:0000256" key="10">
    <source>
        <dbReference type="SAM" id="Phobius"/>
    </source>
</evidence>
<gene>
    <name evidence="12" type="ORF">Nepgr_008685</name>
</gene>
<feature type="transmembrane region" description="Helical" evidence="10">
    <location>
        <begin position="6"/>
        <end position="28"/>
    </location>
</feature>
<evidence type="ECO:0000256" key="9">
    <source>
        <dbReference type="ARBA" id="ARBA00023136"/>
    </source>
</evidence>
<dbReference type="InterPro" id="IPR059000">
    <property type="entry name" value="ATPase_P-type_domA"/>
</dbReference>
<evidence type="ECO:0000256" key="8">
    <source>
        <dbReference type="ARBA" id="ARBA00023065"/>
    </source>
</evidence>
<evidence type="ECO:0000313" key="13">
    <source>
        <dbReference type="Proteomes" id="UP001279734"/>
    </source>
</evidence>
<organism evidence="12 13">
    <name type="scientific">Nepenthes gracilis</name>
    <name type="common">Slender pitcher plant</name>
    <dbReference type="NCBI Taxonomy" id="150966"/>
    <lineage>
        <taxon>Eukaryota</taxon>
        <taxon>Viridiplantae</taxon>
        <taxon>Streptophyta</taxon>
        <taxon>Embryophyta</taxon>
        <taxon>Tracheophyta</taxon>
        <taxon>Spermatophyta</taxon>
        <taxon>Magnoliopsida</taxon>
        <taxon>eudicotyledons</taxon>
        <taxon>Gunneridae</taxon>
        <taxon>Pentapetalae</taxon>
        <taxon>Caryophyllales</taxon>
        <taxon>Nepenthaceae</taxon>
        <taxon>Nepenthes</taxon>
    </lineage>
</organism>
<keyword evidence="13" id="KW-1185">Reference proteome</keyword>
<evidence type="ECO:0000256" key="6">
    <source>
        <dbReference type="ARBA" id="ARBA00022967"/>
    </source>
</evidence>
<evidence type="ECO:0000313" key="12">
    <source>
        <dbReference type="EMBL" id="GMH06845.1"/>
    </source>
</evidence>
<keyword evidence="9 10" id="KW-0472">Membrane</keyword>
<dbReference type="AlphaFoldDB" id="A0AAD3S949"/>
<dbReference type="EC" id="7.1.3.1" evidence="2"/>
<evidence type="ECO:0000256" key="2">
    <source>
        <dbReference type="ARBA" id="ARBA00013242"/>
    </source>
</evidence>
<keyword evidence="6" id="KW-1278">Translocase</keyword>
<keyword evidence="5" id="KW-0460">Magnesium</keyword>
<comment type="caution">
    <text evidence="12">The sequence shown here is derived from an EMBL/GenBank/DDBJ whole genome shotgun (WGS) entry which is preliminary data.</text>
</comment>
<evidence type="ECO:0000256" key="1">
    <source>
        <dbReference type="ARBA" id="ARBA00004127"/>
    </source>
</evidence>